<dbReference type="Pfam" id="PF13557">
    <property type="entry name" value="Phenol_MetA_deg"/>
    <property type="match status" value="1"/>
</dbReference>
<organism evidence="2 3">
    <name type="scientific">Delftia acidovorans</name>
    <name type="common">Pseudomonas acidovorans</name>
    <name type="synonym">Comamonas acidovorans</name>
    <dbReference type="NCBI Taxonomy" id="80866"/>
    <lineage>
        <taxon>Bacteria</taxon>
        <taxon>Pseudomonadati</taxon>
        <taxon>Pseudomonadota</taxon>
        <taxon>Betaproteobacteria</taxon>
        <taxon>Burkholderiales</taxon>
        <taxon>Comamonadaceae</taxon>
        <taxon>Delftia</taxon>
    </lineage>
</organism>
<name>A0A7T2S6B6_DELAC</name>
<dbReference type="RefSeq" id="WP_183020457.1">
    <property type="nucleotide sequence ID" value="NZ_CP065668.1"/>
</dbReference>
<proteinExistence type="predicted"/>
<evidence type="ECO:0000256" key="1">
    <source>
        <dbReference type="SAM" id="SignalP"/>
    </source>
</evidence>
<evidence type="ECO:0000313" key="3">
    <source>
        <dbReference type="Proteomes" id="UP000594778"/>
    </source>
</evidence>
<protein>
    <submittedName>
        <fullName evidence="2">Transporter</fullName>
    </submittedName>
</protein>
<feature type="signal peptide" evidence="1">
    <location>
        <begin position="1"/>
        <end position="29"/>
    </location>
</feature>
<gene>
    <name evidence="2" type="ORF">I6G66_06735</name>
</gene>
<sequence>MRFKPRQRASLALAAAAAMAASTAFNAHAVDIDAGDYTALPPGTTLGMVYYQHATRDSLYANGEQAPIRPRLTSDIGIARGVHFMKLGDYVIDPQFLLPFGRLSASRDIAAMGSNTGVGDLMLAATLWLTKPGDKEHFGITPFVWLPTGQYNRNDPLSLGENRWKAALQAGWIKPLGKSVTMDLAADVTVFGKNDDFGANSATLKQKAQFQFQGLLRYHLSETSDLRLGLSHLTGGETQVNGVAQGDRQSTTKVSFGGAVFVAPKTQLLATVGRDLHVRQGFKENARINLRLLQVF</sequence>
<accession>A0A7T2S6B6</accession>
<dbReference type="Proteomes" id="UP000594778">
    <property type="component" value="Chromosome"/>
</dbReference>
<dbReference type="InterPro" id="IPR025737">
    <property type="entry name" value="FApF"/>
</dbReference>
<keyword evidence="1" id="KW-0732">Signal</keyword>
<evidence type="ECO:0000313" key="2">
    <source>
        <dbReference type="EMBL" id="QPS09707.1"/>
    </source>
</evidence>
<dbReference type="EMBL" id="CP065668">
    <property type="protein sequence ID" value="QPS09707.1"/>
    <property type="molecule type" value="Genomic_DNA"/>
</dbReference>
<feature type="chain" id="PRO_5033064377" evidence="1">
    <location>
        <begin position="30"/>
        <end position="296"/>
    </location>
</feature>
<dbReference type="AlphaFoldDB" id="A0A7T2S6B6"/>
<reference evidence="2 3" key="1">
    <citation type="submission" date="2020-12" db="EMBL/GenBank/DDBJ databases">
        <title>FDA dAtabase for Regulatory Grade micrObial Sequences (FDA-ARGOS): Supporting development and validation of Infectious Disease Dx tests.</title>
        <authorList>
            <person name="Sproer C."/>
            <person name="Gronow S."/>
            <person name="Severitt S."/>
            <person name="Schroder I."/>
            <person name="Tallon L."/>
            <person name="Sadzewicz L."/>
            <person name="Zhao X."/>
            <person name="Boylan J."/>
            <person name="Ott S."/>
            <person name="Bowen H."/>
            <person name="Vavikolanu K."/>
            <person name="Mehta A."/>
            <person name="Aluvathingal J."/>
            <person name="Nadendla S."/>
            <person name="Lowell S."/>
            <person name="Myers T."/>
            <person name="Yan Y."/>
            <person name="Sichtig H."/>
        </authorList>
    </citation>
    <scope>NUCLEOTIDE SEQUENCE [LARGE SCALE GENOMIC DNA]</scope>
    <source>
        <strain evidence="2 3">FDAARGOS_909</strain>
    </source>
</reference>